<accession>A0A0R2HB36</accession>
<protein>
    <recommendedName>
        <fullName evidence="3">Hydrolase</fullName>
    </recommendedName>
</protein>
<dbReference type="Gene3D" id="3.40.50.1000">
    <property type="entry name" value="HAD superfamily/HAD-like"/>
    <property type="match status" value="1"/>
</dbReference>
<dbReference type="GO" id="GO:0000287">
    <property type="term" value="F:magnesium ion binding"/>
    <property type="evidence" value="ECO:0007669"/>
    <property type="project" value="TreeGrafter"/>
</dbReference>
<sequence>MMKRKYFFFDIDGTLAVGQPGRQYIPESTKYTLEKLKEAGHFVAIATGRSYAMAKEMMENMHFHNMVSDGGNGITIEDQLIGIEPLNFEDCVALIEECQEKNIPWAFSPDNKVRRLAPDDRFYEATHDFYMKTKRVEHLNPRDYDQIYKVYIAIEKEDENKLKTLNLVPWVRFHKEYIFVEPSDKAKGIRKMVEHLHGNIEDVVVFGDEKNDLSMFKNEWTSIAMGNAIDELKERASYVTTSCDHDGIYNACVHFGWIKDEL</sequence>
<dbReference type="InterPro" id="IPR000150">
    <property type="entry name" value="Cof"/>
</dbReference>
<dbReference type="PATRIC" id="fig|1410657.5.peg.424"/>
<dbReference type="PANTHER" id="PTHR10000">
    <property type="entry name" value="PHOSPHOSERINE PHOSPHATASE"/>
    <property type="match status" value="1"/>
</dbReference>
<comment type="caution">
    <text evidence="1">The sequence shown here is derived from an EMBL/GenBank/DDBJ whole genome shotgun (WGS) entry which is preliminary data.</text>
</comment>
<dbReference type="SFLD" id="SFLDG01140">
    <property type="entry name" value="C2.B:_Phosphomannomutase_and_P"/>
    <property type="match status" value="1"/>
</dbReference>
<dbReference type="EMBL" id="JQBL01000013">
    <property type="protein sequence ID" value="KRN50161.1"/>
    <property type="molecule type" value="Genomic_DNA"/>
</dbReference>
<dbReference type="AlphaFoldDB" id="A0A0R2HB36"/>
<evidence type="ECO:0000313" key="1">
    <source>
        <dbReference type="EMBL" id="KRN50161.1"/>
    </source>
</evidence>
<evidence type="ECO:0008006" key="3">
    <source>
        <dbReference type="Google" id="ProtNLM"/>
    </source>
</evidence>
<dbReference type="SUPFAM" id="SSF56784">
    <property type="entry name" value="HAD-like"/>
    <property type="match status" value="1"/>
</dbReference>
<dbReference type="InterPro" id="IPR036412">
    <property type="entry name" value="HAD-like_sf"/>
</dbReference>
<dbReference type="PANTHER" id="PTHR10000:SF25">
    <property type="entry name" value="PHOSPHATASE YKRA-RELATED"/>
    <property type="match status" value="1"/>
</dbReference>
<dbReference type="Proteomes" id="UP000051841">
    <property type="component" value="Unassembled WGS sequence"/>
</dbReference>
<reference evidence="1 2" key="1">
    <citation type="journal article" date="2015" name="Genome Announc.">
        <title>Expanding the biotechnology potential of lactobacilli through comparative genomics of 213 strains and associated genera.</title>
        <authorList>
            <person name="Sun Z."/>
            <person name="Harris H.M."/>
            <person name="McCann A."/>
            <person name="Guo C."/>
            <person name="Argimon S."/>
            <person name="Zhang W."/>
            <person name="Yang X."/>
            <person name="Jeffery I.B."/>
            <person name="Cooney J.C."/>
            <person name="Kagawa T.F."/>
            <person name="Liu W."/>
            <person name="Song Y."/>
            <person name="Salvetti E."/>
            <person name="Wrobel A."/>
            <person name="Rasinkangas P."/>
            <person name="Parkhill J."/>
            <person name="Rea M.C."/>
            <person name="O'Sullivan O."/>
            <person name="Ritari J."/>
            <person name="Douillard F.P."/>
            <person name="Paul Ross R."/>
            <person name="Yang R."/>
            <person name="Briner A.E."/>
            <person name="Felis G.E."/>
            <person name="de Vos W.M."/>
            <person name="Barrangou R."/>
            <person name="Klaenhammer T.R."/>
            <person name="Caufield P.W."/>
            <person name="Cui Y."/>
            <person name="Zhang H."/>
            <person name="O'Toole P.W."/>
        </authorList>
    </citation>
    <scope>NUCLEOTIDE SEQUENCE [LARGE SCALE GENOMIC DNA]</scope>
    <source>
        <strain evidence="1 2">DSM 20405</strain>
    </source>
</reference>
<dbReference type="GO" id="GO:0016791">
    <property type="term" value="F:phosphatase activity"/>
    <property type="evidence" value="ECO:0007669"/>
    <property type="project" value="UniProtKB-ARBA"/>
</dbReference>
<organism evidence="1 2">
    <name type="scientific">Kandleria vitulina DSM 20405</name>
    <dbReference type="NCBI Taxonomy" id="1410657"/>
    <lineage>
        <taxon>Bacteria</taxon>
        <taxon>Bacillati</taxon>
        <taxon>Bacillota</taxon>
        <taxon>Erysipelotrichia</taxon>
        <taxon>Erysipelotrichales</taxon>
        <taxon>Coprobacillaceae</taxon>
        <taxon>Kandleria</taxon>
    </lineage>
</organism>
<gene>
    <name evidence="1" type="ORF">IV49_GL000400</name>
</gene>
<dbReference type="InterPro" id="IPR006379">
    <property type="entry name" value="HAD-SF_hydro_IIB"/>
</dbReference>
<dbReference type="NCBIfam" id="TIGR00099">
    <property type="entry name" value="Cof-subfamily"/>
    <property type="match status" value="1"/>
</dbReference>
<dbReference type="SFLD" id="SFLDS00003">
    <property type="entry name" value="Haloacid_Dehalogenase"/>
    <property type="match status" value="1"/>
</dbReference>
<name>A0A0R2HB36_9FIRM</name>
<proteinExistence type="predicted"/>
<dbReference type="Pfam" id="PF08282">
    <property type="entry name" value="Hydrolase_3"/>
    <property type="match status" value="1"/>
</dbReference>
<dbReference type="InterPro" id="IPR023214">
    <property type="entry name" value="HAD_sf"/>
</dbReference>
<dbReference type="RefSeq" id="WP_035876714.1">
    <property type="nucleotide sequence ID" value="NZ_JNKN01000015.1"/>
</dbReference>
<evidence type="ECO:0000313" key="2">
    <source>
        <dbReference type="Proteomes" id="UP000051841"/>
    </source>
</evidence>
<dbReference type="GO" id="GO:0005829">
    <property type="term" value="C:cytosol"/>
    <property type="evidence" value="ECO:0007669"/>
    <property type="project" value="TreeGrafter"/>
</dbReference>
<keyword evidence="2" id="KW-1185">Reference proteome</keyword>
<dbReference type="NCBIfam" id="TIGR01484">
    <property type="entry name" value="HAD-SF-IIB"/>
    <property type="match status" value="1"/>
</dbReference>
<dbReference type="Gene3D" id="3.30.1240.10">
    <property type="match status" value="1"/>
</dbReference>